<dbReference type="AlphaFoldDB" id="H0E927"/>
<evidence type="ECO:0000313" key="1">
    <source>
        <dbReference type="EMBL" id="EHN09805.1"/>
    </source>
</evidence>
<keyword evidence="2" id="KW-1185">Reference proteome</keyword>
<dbReference type="EMBL" id="AGUD01000251">
    <property type="protein sequence ID" value="EHN09805.1"/>
    <property type="molecule type" value="Genomic_DNA"/>
</dbReference>
<name>H0E927_9ACTN</name>
<protein>
    <submittedName>
        <fullName evidence="1">Uncharacterized protein</fullName>
    </submittedName>
</protein>
<reference evidence="1 2" key="1">
    <citation type="journal article" date="2013" name="Biodegradation">
        <title>Quantitative proteomic analysis of ibuprofen-degrading Patulibacter sp. strain I11.</title>
        <authorList>
            <person name="Almeida B."/>
            <person name="Kjeldal H."/>
            <person name="Lolas I."/>
            <person name="Knudsen A.D."/>
            <person name="Carvalho G."/>
            <person name="Nielsen K.L."/>
            <person name="Barreto Crespo M.T."/>
            <person name="Stensballe A."/>
            <person name="Nielsen J.L."/>
        </authorList>
    </citation>
    <scope>NUCLEOTIDE SEQUENCE [LARGE SCALE GENOMIC DNA]</scope>
    <source>
        <strain evidence="1 2">I11</strain>
    </source>
</reference>
<evidence type="ECO:0000313" key="2">
    <source>
        <dbReference type="Proteomes" id="UP000005143"/>
    </source>
</evidence>
<comment type="caution">
    <text evidence="1">The sequence shown here is derived from an EMBL/GenBank/DDBJ whole genome shotgun (WGS) entry which is preliminary data.</text>
</comment>
<dbReference type="Proteomes" id="UP000005143">
    <property type="component" value="Unassembled WGS sequence"/>
</dbReference>
<accession>H0E927</accession>
<proteinExistence type="predicted"/>
<sequence length="153" mass="16243">MIMGDEQTWAERWDRAAADFLGCPVAACAQGTRTMGWSSLALGQLSGAAGMVQAFRGKRKAAGLPQIFLVAVTADTLHVLAMPKMNWNVKAPRAVKELAVWRLAEITVAAEPVFNGIKLVIDAPAEDEHVEIQIPEGLLGERVLQAAGAGVPA</sequence>
<organism evidence="1 2">
    <name type="scientific">Patulibacter medicamentivorans</name>
    <dbReference type="NCBI Taxonomy" id="1097667"/>
    <lineage>
        <taxon>Bacteria</taxon>
        <taxon>Bacillati</taxon>
        <taxon>Actinomycetota</taxon>
        <taxon>Thermoleophilia</taxon>
        <taxon>Solirubrobacterales</taxon>
        <taxon>Patulibacteraceae</taxon>
        <taxon>Patulibacter</taxon>
    </lineage>
</organism>
<gene>
    <name evidence="1" type="ORF">PAI11_33420</name>
</gene>